<evidence type="ECO:0000313" key="1">
    <source>
        <dbReference type="EMBL" id="JAH23883.1"/>
    </source>
</evidence>
<protein>
    <submittedName>
        <fullName evidence="1">Uncharacterized protein</fullName>
    </submittedName>
</protein>
<reference evidence="1" key="1">
    <citation type="submission" date="2014-11" db="EMBL/GenBank/DDBJ databases">
        <authorList>
            <person name="Amaro Gonzalez C."/>
        </authorList>
    </citation>
    <scope>NUCLEOTIDE SEQUENCE</scope>
</reference>
<accession>A0A0E9R6C3</accession>
<dbReference type="EMBL" id="GBXM01084694">
    <property type="protein sequence ID" value="JAH23883.1"/>
    <property type="molecule type" value="Transcribed_RNA"/>
</dbReference>
<sequence length="31" mass="3547">MRVHSGNQDTMKSKATMSNILITLFFFLDTV</sequence>
<reference evidence="1" key="2">
    <citation type="journal article" date="2015" name="Fish Shellfish Immunol.">
        <title>Early steps in the European eel (Anguilla anguilla)-Vibrio vulnificus interaction in the gills: Role of the RtxA13 toxin.</title>
        <authorList>
            <person name="Callol A."/>
            <person name="Pajuelo D."/>
            <person name="Ebbesson L."/>
            <person name="Teles M."/>
            <person name="MacKenzie S."/>
            <person name="Amaro C."/>
        </authorList>
    </citation>
    <scope>NUCLEOTIDE SEQUENCE</scope>
</reference>
<dbReference type="AlphaFoldDB" id="A0A0E9R6C3"/>
<proteinExistence type="predicted"/>
<organism evidence="1">
    <name type="scientific">Anguilla anguilla</name>
    <name type="common">European freshwater eel</name>
    <name type="synonym">Muraena anguilla</name>
    <dbReference type="NCBI Taxonomy" id="7936"/>
    <lineage>
        <taxon>Eukaryota</taxon>
        <taxon>Metazoa</taxon>
        <taxon>Chordata</taxon>
        <taxon>Craniata</taxon>
        <taxon>Vertebrata</taxon>
        <taxon>Euteleostomi</taxon>
        <taxon>Actinopterygii</taxon>
        <taxon>Neopterygii</taxon>
        <taxon>Teleostei</taxon>
        <taxon>Anguilliformes</taxon>
        <taxon>Anguillidae</taxon>
        <taxon>Anguilla</taxon>
    </lineage>
</organism>
<name>A0A0E9R6C3_ANGAN</name>